<evidence type="ECO:0000256" key="2">
    <source>
        <dbReference type="SAM" id="Phobius"/>
    </source>
</evidence>
<dbReference type="Gene3D" id="1.25.40.20">
    <property type="entry name" value="Ankyrin repeat-containing domain"/>
    <property type="match status" value="1"/>
</dbReference>
<sequence>MEGSSNHLQSASARIQDYEYFYASNTITIGMHGIVDATFVQSSDFGPETMKKYDSLVKGWIFGSVSEDVLVDIYHLDSAKDVWEKIKSIYEPTMCHKNADSTRRGLHTKKDIEDREVIIAETDTIEQGSSSMEIIVLRERETKHEYTQTNKNKIKLNNHIEEILRYKKFREVMRHGDWSRVNHVILHEPIIEDGSTVLHLAVGMRTNDMLKIWLMLVNEEYVLKKRNSDGSTALHVAAIVGNTYAAKLLVEKNSALLRVVDHSGEKPLHKAYQNMHLDTIVYLLIAMKHYAIAELQSSLPGSVYSNDEIVVDILVNVISAKQYGLALDLLQTFPNSSMQSDNVLMAIAKTFPKGLNNGEKLFYPFLSTFVENMRIEASRFVMQCCFLPRLVYDSCVSQNRQPRGLIVDIPVMVVTIHDFGSQNIDKAPHIDIMFPIPCFLFPIVEMCKDTRAPWAIQSRDKNGYDIIQLAIIHRSEKVFNLIYEIGERKNLYRTIEDSSENNILHLGGKLAPSSVLNQIIGAALQLQRELQWREEVKKLVIPTYITKENMFKETPDMIFTREHKDLVKEGEKWMKAAAESCSITAALITTIVFAAAITVPGGSSQDKGTPLFKKESAFIVFAISDALSLFTSITALLVFLSILTTRFAEHDFLISLPRRLLIGLFSLLVSTTAMMVAFSSTLFLVFCDKNPWMLVPICALAFLPVAFFVNLQLPLMLDLSMSTYFTIFGEKRVSIVKGNDPDNMLLLCG</sequence>
<dbReference type="InterPro" id="IPR026961">
    <property type="entry name" value="PGG_dom"/>
</dbReference>
<feature type="repeat" description="ANK" evidence="1">
    <location>
        <begin position="229"/>
        <end position="254"/>
    </location>
</feature>
<reference evidence="4" key="1">
    <citation type="journal article" date="2023" name="bioRxiv">
        <title>Improved chromosome-level genome assembly for marigold (Tagetes erecta).</title>
        <authorList>
            <person name="Jiang F."/>
            <person name="Yuan L."/>
            <person name="Wang S."/>
            <person name="Wang H."/>
            <person name="Xu D."/>
            <person name="Wang A."/>
            <person name="Fan W."/>
        </authorList>
    </citation>
    <scope>NUCLEOTIDE SEQUENCE</scope>
    <source>
        <strain evidence="4">WSJ</strain>
        <tissue evidence="4">Leaf</tissue>
    </source>
</reference>
<feature type="transmembrane region" description="Helical" evidence="2">
    <location>
        <begin position="617"/>
        <end position="640"/>
    </location>
</feature>
<gene>
    <name evidence="4" type="ORF">QVD17_27590</name>
</gene>
<dbReference type="AlphaFoldDB" id="A0AAD8K8S0"/>
<evidence type="ECO:0000256" key="1">
    <source>
        <dbReference type="PROSITE-ProRule" id="PRU00023"/>
    </source>
</evidence>
<dbReference type="PROSITE" id="PS50088">
    <property type="entry name" value="ANK_REPEAT"/>
    <property type="match status" value="1"/>
</dbReference>
<protein>
    <recommendedName>
        <fullName evidence="3">PGG domain-containing protein</fullName>
    </recommendedName>
</protein>
<dbReference type="SUPFAM" id="SSF48403">
    <property type="entry name" value="Ankyrin repeat"/>
    <property type="match status" value="1"/>
</dbReference>
<keyword evidence="1" id="KW-0040">ANK repeat</keyword>
<dbReference type="InterPro" id="IPR036770">
    <property type="entry name" value="Ankyrin_rpt-contain_sf"/>
</dbReference>
<evidence type="ECO:0000313" key="5">
    <source>
        <dbReference type="Proteomes" id="UP001229421"/>
    </source>
</evidence>
<dbReference type="InterPro" id="IPR002110">
    <property type="entry name" value="Ankyrin_rpt"/>
</dbReference>
<keyword evidence="2" id="KW-1133">Transmembrane helix</keyword>
<feature type="domain" description="PGG" evidence="3">
    <location>
        <begin position="571"/>
        <end position="684"/>
    </location>
</feature>
<dbReference type="Pfam" id="PF13962">
    <property type="entry name" value="PGG"/>
    <property type="match status" value="1"/>
</dbReference>
<dbReference type="PANTHER" id="PTHR24177:SF475">
    <property type="entry name" value="ANKYRIN REPEAT-CONTAINING DOMAIN, PGG DOMAIN PROTEIN-RELATED"/>
    <property type="match status" value="1"/>
</dbReference>
<dbReference type="PROSITE" id="PS50297">
    <property type="entry name" value="ANK_REP_REGION"/>
    <property type="match status" value="1"/>
</dbReference>
<dbReference type="Pfam" id="PF12796">
    <property type="entry name" value="Ank_2"/>
    <property type="match status" value="1"/>
</dbReference>
<evidence type="ECO:0000259" key="3">
    <source>
        <dbReference type="Pfam" id="PF13962"/>
    </source>
</evidence>
<proteinExistence type="predicted"/>
<comment type="caution">
    <text evidence="4">The sequence shown here is derived from an EMBL/GenBank/DDBJ whole genome shotgun (WGS) entry which is preliminary data.</text>
</comment>
<keyword evidence="2" id="KW-0812">Transmembrane</keyword>
<dbReference type="Proteomes" id="UP001229421">
    <property type="component" value="Unassembled WGS sequence"/>
</dbReference>
<dbReference type="GO" id="GO:0016020">
    <property type="term" value="C:membrane"/>
    <property type="evidence" value="ECO:0007669"/>
    <property type="project" value="TreeGrafter"/>
</dbReference>
<organism evidence="4 5">
    <name type="scientific">Tagetes erecta</name>
    <name type="common">African marigold</name>
    <dbReference type="NCBI Taxonomy" id="13708"/>
    <lineage>
        <taxon>Eukaryota</taxon>
        <taxon>Viridiplantae</taxon>
        <taxon>Streptophyta</taxon>
        <taxon>Embryophyta</taxon>
        <taxon>Tracheophyta</taxon>
        <taxon>Spermatophyta</taxon>
        <taxon>Magnoliopsida</taxon>
        <taxon>eudicotyledons</taxon>
        <taxon>Gunneridae</taxon>
        <taxon>Pentapetalae</taxon>
        <taxon>asterids</taxon>
        <taxon>campanulids</taxon>
        <taxon>Asterales</taxon>
        <taxon>Asteraceae</taxon>
        <taxon>Asteroideae</taxon>
        <taxon>Heliantheae alliance</taxon>
        <taxon>Tageteae</taxon>
        <taxon>Tagetes</taxon>
    </lineage>
</organism>
<keyword evidence="2" id="KW-0472">Membrane</keyword>
<dbReference type="PANTHER" id="PTHR24177">
    <property type="entry name" value="CASKIN"/>
    <property type="match status" value="1"/>
</dbReference>
<feature type="transmembrane region" description="Helical" evidence="2">
    <location>
        <begin position="660"/>
        <end position="686"/>
    </location>
</feature>
<feature type="transmembrane region" description="Helical" evidence="2">
    <location>
        <begin position="692"/>
        <end position="711"/>
    </location>
</feature>
<keyword evidence="5" id="KW-1185">Reference proteome</keyword>
<name>A0AAD8K8S0_TARER</name>
<accession>A0AAD8K8S0</accession>
<evidence type="ECO:0000313" key="4">
    <source>
        <dbReference type="EMBL" id="KAK1418445.1"/>
    </source>
</evidence>
<dbReference type="SMART" id="SM00248">
    <property type="entry name" value="ANK"/>
    <property type="match status" value="4"/>
</dbReference>
<dbReference type="EMBL" id="JAUHHV010000007">
    <property type="protein sequence ID" value="KAK1418445.1"/>
    <property type="molecule type" value="Genomic_DNA"/>
</dbReference>